<proteinExistence type="predicted"/>
<accession>A0A543PCB6</accession>
<dbReference type="Gene3D" id="1.10.10.2910">
    <property type="match status" value="1"/>
</dbReference>
<keyword evidence="4" id="KW-1185">Reference proteome</keyword>
<name>A0A543PCB6_9ACTN</name>
<evidence type="ECO:0000259" key="2">
    <source>
        <dbReference type="Pfam" id="PF06114"/>
    </source>
</evidence>
<organism evidence="3 4">
    <name type="scientific">Blastococcus colisei</name>
    <dbReference type="NCBI Taxonomy" id="1564162"/>
    <lineage>
        <taxon>Bacteria</taxon>
        <taxon>Bacillati</taxon>
        <taxon>Actinomycetota</taxon>
        <taxon>Actinomycetes</taxon>
        <taxon>Geodermatophilales</taxon>
        <taxon>Geodermatophilaceae</taxon>
        <taxon>Blastococcus</taxon>
    </lineage>
</organism>
<evidence type="ECO:0000313" key="3">
    <source>
        <dbReference type="EMBL" id="TQN41699.1"/>
    </source>
</evidence>
<dbReference type="InterPro" id="IPR010359">
    <property type="entry name" value="IrrE_HExxH"/>
</dbReference>
<evidence type="ECO:0000256" key="1">
    <source>
        <dbReference type="SAM" id="MobiDB-lite"/>
    </source>
</evidence>
<dbReference type="AlphaFoldDB" id="A0A543PCB6"/>
<feature type="domain" description="IrrE N-terminal-like" evidence="2">
    <location>
        <begin position="83"/>
        <end position="184"/>
    </location>
</feature>
<dbReference type="EMBL" id="VFQE01000001">
    <property type="protein sequence ID" value="TQN41699.1"/>
    <property type="molecule type" value="Genomic_DNA"/>
</dbReference>
<gene>
    <name evidence="3" type="ORF">FHU33_1076</name>
</gene>
<dbReference type="Proteomes" id="UP000319865">
    <property type="component" value="Unassembled WGS sequence"/>
</dbReference>
<protein>
    <submittedName>
        <fullName evidence="3">Uncharacterized protein DUF955</fullName>
    </submittedName>
</protein>
<dbReference type="Pfam" id="PF06114">
    <property type="entry name" value="Peptidase_M78"/>
    <property type="match status" value="1"/>
</dbReference>
<dbReference type="OrthoDB" id="9794834at2"/>
<reference evidence="3 4" key="1">
    <citation type="submission" date="2019-06" db="EMBL/GenBank/DDBJ databases">
        <title>Sequencing the genomes of 1000 actinobacteria strains.</title>
        <authorList>
            <person name="Klenk H.-P."/>
        </authorList>
    </citation>
    <scope>NUCLEOTIDE SEQUENCE [LARGE SCALE GENOMIC DNA]</scope>
    <source>
        <strain evidence="3 4">DSM 46837</strain>
    </source>
</reference>
<sequence length="218" mass="23981">MRYQSSPVNHNPLNVLTKLRQLVPNRPLRFSEAMHLAELQARRLLELAGVTALPVSCRVITDLPQIRIVDDPQLPLAGASHWDPAARQWVIRLNPTDSAAQRRFTLLHEFKHILDFGGPGLLPIGLDQHQLCTDQLAEQIADHFATCALLPKRLVREAWAAGTPAIAALATRCDAPPSATRSRLIQLGLIDPATRTGRPHEHPDDISPSNTEATEVAA</sequence>
<comment type="caution">
    <text evidence="3">The sequence shown here is derived from an EMBL/GenBank/DDBJ whole genome shotgun (WGS) entry which is preliminary data.</text>
</comment>
<feature type="region of interest" description="Disordered" evidence="1">
    <location>
        <begin position="193"/>
        <end position="218"/>
    </location>
</feature>
<feature type="compositionally biased region" description="Polar residues" evidence="1">
    <location>
        <begin position="207"/>
        <end position="218"/>
    </location>
</feature>
<evidence type="ECO:0000313" key="4">
    <source>
        <dbReference type="Proteomes" id="UP000319865"/>
    </source>
</evidence>